<dbReference type="Proteomes" id="UP001212997">
    <property type="component" value="Unassembled WGS sequence"/>
</dbReference>
<dbReference type="AlphaFoldDB" id="A0AAD5V0P9"/>
<feature type="region of interest" description="Disordered" evidence="2">
    <location>
        <begin position="194"/>
        <end position="258"/>
    </location>
</feature>
<evidence type="ECO:0000313" key="5">
    <source>
        <dbReference type="Proteomes" id="UP001212997"/>
    </source>
</evidence>
<dbReference type="PROSITE" id="PS50211">
    <property type="entry name" value="DENN"/>
    <property type="match status" value="1"/>
</dbReference>
<name>A0AAD5V0P9_9APHY</name>
<feature type="compositionally biased region" description="Polar residues" evidence="2">
    <location>
        <begin position="57"/>
        <end position="68"/>
    </location>
</feature>
<feature type="compositionally biased region" description="Low complexity" evidence="2">
    <location>
        <begin position="194"/>
        <end position="205"/>
    </location>
</feature>
<evidence type="ECO:0000256" key="2">
    <source>
        <dbReference type="SAM" id="MobiDB-lite"/>
    </source>
</evidence>
<organism evidence="4 5">
    <name type="scientific">Meripilus lineatus</name>
    <dbReference type="NCBI Taxonomy" id="2056292"/>
    <lineage>
        <taxon>Eukaryota</taxon>
        <taxon>Fungi</taxon>
        <taxon>Dikarya</taxon>
        <taxon>Basidiomycota</taxon>
        <taxon>Agaricomycotina</taxon>
        <taxon>Agaricomycetes</taxon>
        <taxon>Polyporales</taxon>
        <taxon>Meripilaceae</taxon>
        <taxon>Meripilus</taxon>
    </lineage>
</organism>
<feature type="compositionally biased region" description="Pro residues" evidence="2">
    <location>
        <begin position="840"/>
        <end position="851"/>
    </location>
</feature>
<feature type="compositionally biased region" description="Low complexity" evidence="2">
    <location>
        <begin position="852"/>
        <end position="871"/>
    </location>
</feature>
<feature type="compositionally biased region" description="Low complexity" evidence="2">
    <location>
        <begin position="230"/>
        <end position="245"/>
    </location>
</feature>
<gene>
    <name evidence="4" type="ORF">NLI96_g9426</name>
</gene>
<feature type="region of interest" description="Disordered" evidence="2">
    <location>
        <begin position="1"/>
        <end position="99"/>
    </location>
</feature>
<feature type="domain" description="UDENN" evidence="3">
    <location>
        <begin position="298"/>
        <end position="727"/>
    </location>
</feature>
<feature type="compositionally biased region" description="Low complexity" evidence="2">
    <location>
        <begin position="790"/>
        <end position="809"/>
    </location>
</feature>
<dbReference type="EMBL" id="JANAWD010000474">
    <property type="protein sequence ID" value="KAJ3478918.1"/>
    <property type="molecule type" value="Genomic_DNA"/>
</dbReference>
<protein>
    <recommendedName>
        <fullName evidence="3">UDENN domain-containing protein</fullName>
    </recommendedName>
</protein>
<reference evidence="4" key="1">
    <citation type="submission" date="2022-07" db="EMBL/GenBank/DDBJ databases">
        <title>Genome Sequence of Physisporinus lineatus.</title>
        <authorList>
            <person name="Buettner E."/>
        </authorList>
    </citation>
    <scope>NUCLEOTIDE SEQUENCE</scope>
    <source>
        <strain evidence="4">VT162</strain>
    </source>
</reference>
<feature type="compositionally biased region" description="Polar residues" evidence="2">
    <location>
        <begin position="820"/>
        <end position="831"/>
    </location>
</feature>
<dbReference type="InterPro" id="IPR051731">
    <property type="entry name" value="DENND11/AVL9_GEFs"/>
</dbReference>
<evidence type="ECO:0000256" key="1">
    <source>
        <dbReference type="ARBA" id="ARBA00038178"/>
    </source>
</evidence>
<proteinExistence type="inferred from homology"/>
<comment type="caution">
    <text evidence="4">The sequence shown here is derived from an EMBL/GenBank/DDBJ whole genome shotgun (WGS) entry which is preliminary data.</text>
</comment>
<feature type="compositionally biased region" description="Polar residues" evidence="2">
    <location>
        <begin position="1"/>
        <end position="13"/>
    </location>
</feature>
<evidence type="ECO:0000259" key="3">
    <source>
        <dbReference type="PROSITE" id="PS50211"/>
    </source>
</evidence>
<dbReference type="PANTHER" id="PTHR31017:SF1">
    <property type="entry name" value="LATE SECRETORY PATHWAY PROTEIN AVL9 HOMOLOG"/>
    <property type="match status" value="1"/>
</dbReference>
<feature type="compositionally biased region" description="Basic and acidic residues" evidence="2">
    <location>
        <begin position="39"/>
        <end position="56"/>
    </location>
</feature>
<feature type="compositionally biased region" description="Low complexity" evidence="2">
    <location>
        <begin position="77"/>
        <end position="86"/>
    </location>
</feature>
<feature type="region of interest" description="Disordered" evidence="2">
    <location>
        <begin position="790"/>
        <end position="890"/>
    </location>
</feature>
<sequence>MNPSRSLKRTSVSHLRLAGFDDQEPSPLNSHFVIDPDETDPHPQFHAFSSEEERASPSHNFASAFSSDAENDNDTASQRSISLSSPPHSPVSPTYHHDTSYDHLSIPAIATPTSTSTIAPNSTTHLMPGIEDVISSPPVPAVTPVTLIRQNLSNSKRESNAYTLDTDLSSEADDDRSSFMKRLDRDDESVSSVAASLSSVKAPVAKENVPPSTDSKPILPSHSQSILTPQSQSSSFTALSQLSSTNNTYPPPSVGTNLINRDLDRESMASFGSSSTTFSKKVRPESLLVQVPGGSVVLGIALVDFNHLVGPKVEFSRGIVFEDEGVVNILPFLALPDGAHLSTEDYSYFHLVPSSSPNPSTLFGISCNRQIKATDLITKHPDVTRSTVQKAVVVLASKPVFGPIRDRLGVVTRTLFAQRDFSDLSILDAFYESLQGNLKSQLTESAFYMGTSLRELVHTFRHRALILLKALMLQKRIMFYGHPVERLCTYQYSLVSLVPGLLQNLDDSGSPPLASRAQTLSRPTSLKTSDRKSMMAYSGLPLDLFGKDAFFQPYLPLQQIDMLKDTKSWLCGCTNSIVSQQKEVDLLINTENGSFEFRDYQLERSAGLTAADRKWMDEIVKDVNEGWNDDGEEVPNTSLQFKGSDDYLRAKFDEYITGALSSVKYADFLTKGQGSGVMITDGTGDPNAVQDFNMLWISEFKKTNAYEVWERVTDPMLFDIVEPRHPCSERPSVVADISLRLSEGIQELKLEQQLAPTREAISRTLTAGSTGFFKAVEGVKGRWLQRNASSASNLSAGSSGGDPSSLSGSTVDVSKIDIPASTSPTSRQNSLDFPRTKSGSPPPPPPPPPGSASPNTNNRQSSSSSMLSFPSSPRPGSTFAPEPVKAALSS</sequence>
<keyword evidence="5" id="KW-1185">Reference proteome</keyword>
<evidence type="ECO:0000313" key="4">
    <source>
        <dbReference type="EMBL" id="KAJ3478918.1"/>
    </source>
</evidence>
<dbReference type="PANTHER" id="PTHR31017">
    <property type="entry name" value="LATE SECRETORY PATHWAY PROTEIN AVL9-RELATED"/>
    <property type="match status" value="1"/>
</dbReference>
<dbReference type="Pfam" id="PF09794">
    <property type="entry name" value="Avl9"/>
    <property type="match status" value="1"/>
</dbReference>
<comment type="similarity">
    <text evidence="1">Belongs to the AVL9 family.</text>
</comment>
<dbReference type="GO" id="GO:0005737">
    <property type="term" value="C:cytoplasm"/>
    <property type="evidence" value="ECO:0007669"/>
    <property type="project" value="TreeGrafter"/>
</dbReference>
<feature type="compositionally biased region" description="Polar residues" evidence="2">
    <location>
        <begin position="210"/>
        <end position="229"/>
    </location>
</feature>
<dbReference type="InterPro" id="IPR018307">
    <property type="entry name" value="ABL9/DENND6_dom"/>
</dbReference>
<dbReference type="InterPro" id="IPR037516">
    <property type="entry name" value="Tripartite_DENN"/>
</dbReference>
<accession>A0AAD5V0P9</accession>